<reference evidence="1 2" key="1">
    <citation type="submission" date="2020-08" db="EMBL/GenBank/DDBJ databases">
        <title>Genomic Encyclopedia of Type Strains, Phase IV (KMG-IV): sequencing the most valuable type-strain genomes for metagenomic binning, comparative biology and taxonomic classification.</title>
        <authorList>
            <person name="Goeker M."/>
        </authorList>
    </citation>
    <scope>NUCLEOTIDE SEQUENCE [LARGE SCALE GENOMIC DNA]</scope>
    <source>
        <strain evidence="1 2">DSM 25335</strain>
    </source>
</reference>
<gene>
    <name evidence="1" type="ORF">HNQ67_002359</name>
</gene>
<dbReference type="RefSeq" id="WP_183255646.1">
    <property type="nucleotide sequence ID" value="NZ_BAAAFF010000001.1"/>
</dbReference>
<dbReference type="EMBL" id="JACHFZ010000005">
    <property type="protein sequence ID" value="MBB5292822.1"/>
    <property type="molecule type" value="Genomic_DNA"/>
</dbReference>
<name>A0A7W8HZL8_9CAUL</name>
<dbReference type="Proteomes" id="UP000566663">
    <property type="component" value="Unassembled WGS sequence"/>
</dbReference>
<keyword evidence="2" id="KW-1185">Reference proteome</keyword>
<evidence type="ECO:0000313" key="1">
    <source>
        <dbReference type="EMBL" id="MBB5292822.1"/>
    </source>
</evidence>
<proteinExistence type="predicted"/>
<organism evidence="1 2">
    <name type="scientific">Brevundimonas basaltis</name>
    <dbReference type="NCBI Taxonomy" id="472166"/>
    <lineage>
        <taxon>Bacteria</taxon>
        <taxon>Pseudomonadati</taxon>
        <taxon>Pseudomonadota</taxon>
        <taxon>Alphaproteobacteria</taxon>
        <taxon>Caulobacterales</taxon>
        <taxon>Caulobacteraceae</taxon>
        <taxon>Brevundimonas</taxon>
    </lineage>
</organism>
<sequence>MIARLVRSAVPEPDDQRRQALLVMADHWSELLRLRTRAGTVHQPRPQ</sequence>
<accession>A0A7W8HZL8</accession>
<protein>
    <submittedName>
        <fullName evidence="1">Uncharacterized protein</fullName>
    </submittedName>
</protein>
<comment type="caution">
    <text evidence="1">The sequence shown here is derived from an EMBL/GenBank/DDBJ whole genome shotgun (WGS) entry which is preliminary data.</text>
</comment>
<evidence type="ECO:0000313" key="2">
    <source>
        <dbReference type="Proteomes" id="UP000566663"/>
    </source>
</evidence>
<dbReference type="AlphaFoldDB" id="A0A7W8HZL8"/>